<evidence type="ECO:0000313" key="11">
    <source>
        <dbReference type="EMBL" id="GAA4774738.1"/>
    </source>
</evidence>
<keyword evidence="3" id="KW-0227">DNA damage</keyword>
<dbReference type="Proteomes" id="UP001500928">
    <property type="component" value="Unassembled WGS sequence"/>
</dbReference>
<protein>
    <submittedName>
        <fullName evidence="11">Formamidopyrimidine-DNA glycosylase</fullName>
    </submittedName>
</protein>
<dbReference type="InterPro" id="IPR010979">
    <property type="entry name" value="Ribosomal_uS13-like_H2TH"/>
</dbReference>
<feature type="domain" description="Formamidopyrimidine-DNA glycosylase catalytic" evidence="10">
    <location>
        <begin position="2"/>
        <end position="143"/>
    </location>
</feature>
<dbReference type="PANTHER" id="PTHR22993:SF9">
    <property type="entry name" value="FORMAMIDOPYRIMIDINE-DNA GLYCOSYLASE"/>
    <property type="match status" value="1"/>
</dbReference>
<dbReference type="Gene3D" id="3.20.190.10">
    <property type="entry name" value="MutM-like, N-terminal"/>
    <property type="match status" value="1"/>
</dbReference>
<evidence type="ECO:0000256" key="2">
    <source>
        <dbReference type="ARBA" id="ARBA00009409"/>
    </source>
</evidence>
<dbReference type="SMART" id="SM00898">
    <property type="entry name" value="Fapy_DNA_glyco"/>
    <property type="match status" value="1"/>
</dbReference>
<keyword evidence="8" id="KW-0511">Multifunctional enzyme</keyword>
<comment type="catalytic activity">
    <reaction evidence="1">
        <text>Hydrolysis of DNA containing ring-opened 7-methylguanine residues, releasing 2,6-diamino-4-hydroxy-5-(N-methyl)formamidopyrimidine.</text>
        <dbReference type="EC" id="3.2.2.23"/>
    </reaction>
</comment>
<dbReference type="EMBL" id="BAABHO010000002">
    <property type="protein sequence ID" value="GAA4774738.1"/>
    <property type="molecule type" value="Genomic_DNA"/>
</dbReference>
<dbReference type="SUPFAM" id="SSF57716">
    <property type="entry name" value="Glucocorticoid receptor-like (DNA-binding domain)"/>
    <property type="match status" value="1"/>
</dbReference>
<dbReference type="SUPFAM" id="SSF46946">
    <property type="entry name" value="S13-like H2TH domain"/>
    <property type="match status" value="1"/>
</dbReference>
<evidence type="ECO:0000313" key="12">
    <source>
        <dbReference type="Proteomes" id="UP001500928"/>
    </source>
</evidence>
<keyword evidence="12" id="KW-1185">Reference proteome</keyword>
<dbReference type="InterPro" id="IPR012319">
    <property type="entry name" value="FPG_cat"/>
</dbReference>
<evidence type="ECO:0000256" key="5">
    <source>
        <dbReference type="ARBA" id="ARBA00023125"/>
    </source>
</evidence>
<evidence type="ECO:0000256" key="4">
    <source>
        <dbReference type="ARBA" id="ARBA00022801"/>
    </source>
</evidence>
<evidence type="ECO:0000256" key="1">
    <source>
        <dbReference type="ARBA" id="ARBA00001668"/>
    </source>
</evidence>
<proteinExistence type="inferred from homology"/>
<dbReference type="PANTHER" id="PTHR22993">
    <property type="entry name" value="FORMAMIDOPYRIMIDINE-DNA GLYCOSYLASE"/>
    <property type="match status" value="1"/>
</dbReference>
<dbReference type="Pfam" id="PF06831">
    <property type="entry name" value="H2TH"/>
    <property type="match status" value="1"/>
</dbReference>
<evidence type="ECO:0000256" key="3">
    <source>
        <dbReference type="ARBA" id="ARBA00022763"/>
    </source>
</evidence>
<accession>A0ABP9A7K1</accession>
<reference evidence="12" key="1">
    <citation type="journal article" date="2019" name="Int. J. Syst. Evol. Microbiol.">
        <title>The Global Catalogue of Microorganisms (GCM) 10K type strain sequencing project: providing services to taxonomists for standard genome sequencing and annotation.</title>
        <authorList>
            <consortium name="The Broad Institute Genomics Platform"/>
            <consortium name="The Broad Institute Genome Sequencing Center for Infectious Disease"/>
            <person name="Wu L."/>
            <person name="Ma J."/>
        </authorList>
    </citation>
    <scope>NUCLEOTIDE SEQUENCE [LARGE SCALE GENOMIC DNA]</scope>
    <source>
        <strain evidence="12">JCM 17979</strain>
    </source>
</reference>
<organism evidence="11 12">
    <name type="scientific">Actinomycetospora chlora</name>
    <dbReference type="NCBI Taxonomy" id="663608"/>
    <lineage>
        <taxon>Bacteria</taxon>
        <taxon>Bacillati</taxon>
        <taxon>Actinomycetota</taxon>
        <taxon>Actinomycetes</taxon>
        <taxon>Pseudonocardiales</taxon>
        <taxon>Pseudonocardiaceae</taxon>
        <taxon>Actinomycetospora</taxon>
    </lineage>
</organism>
<evidence type="ECO:0000259" key="10">
    <source>
        <dbReference type="PROSITE" id="PS51068"/>
    </source>
</evidence>
<dbReference type="InterPro" id="IPR015886">
    <property type="entry name" value="H2TH_FPG"/>
</dbReference>
<keyword evidence="9" id="KW-0326">Glycosidase</keyword>
<comment type="similarity">
    <text evidence="2">Belongs to the FPG family.</text>
</comment>
<evidence type="ECO:0000256" key="8">
    <source>
        <dbReference type="ARBA" id="ARBA00023268"/>
    </source>
</evidence>
<evidence type="ECO:0000256" key="6">
    <source>
        <dbReference type="ARBA" id="ARBA00023204"/>
    </source>
</evidence>
<dbReference type="Gene3D" id="1.10.8.50">
    <property type="match status" value="1"/>
</dbReference>
<comment type="caution">
    <text evidence="11">The sequence shown here is derived from an EMBL/GenBank/DDBJ whole genome shotgun (WGS) entry which is preliminary data.</text>
</comment>
<dbReference type="PROSITE" id="PS51068">
    <property type="entry name" value="FPG_CAT"/>
    <property type="match status" value="1"/>
</dbReference>
<name>A0ABP9A7K1_9PSEU</name>
<dbReference type="SUPFAM" id="SSF81624">
    <property type="entry name" value="N-terminal domain of MutM-like DNA repair proteins"/>
    <property type="match status" value="1"/>
</dbReference>
<keyword evidence="6" id="KW-0234">DNA repair</keyword>
<dbReference type="SMART" id="SM01232">
    <property type="entry name" value="H2TH"/>
    <property type="match status" value="1"/>
</dbReference>
<keyword evidence="7" id="KW-0456">Lyase</keyword>
<evidence type="ECO:0000256" key="9">
    <source>
        <dbReference type="ARBA" id="ARBA00023295"/>
    </source>
</evidence>
<keyword evidence="4" id="KW-0378">Hydrolase</keyword>
<dbReference type="InterPro" id="IPR035937">
    <property type="entry name" value="FPG_N"/>
</dbReference>
<gene>
    <name evidence="11" type="ORF">GCM10023200_04020</name>
</gene>
<keyword evidence="5" id="KW-0238">DNA-binding</keyword>
<evidence type="ECO:0000256" key="7">
    <source>
        <dbReference type="ARBA" id="ARBA00023239"/>
    </source>
</evidence>
<dbReference type="Pfam" id="PF01149">
    <property type="entry name" value="Fapy_DNA_glyco"/>
    <property type="match status" value="1"/>
</dbReference>
<dbReference type="RefSeq" id="WP_345410676.1">
    <property type="nucleotide sequence ID" value="NZ_BAABHO010000002.1"/>
</dbReference>
<sequence length="279" mass="30356">MPELPEVENARQVVERALDREIASIDDTDEFVCRPHGPGEIDHALKGGRLTVAHRRGKTMWCDTVTADGDEGPHLGIHLGMGGRIFVTGPSGDAESLYAGGDPHVGGMPKKAGERPDKPEWDRFRMTFADGGELRLFDKRRLGRVRLEPDLDALGPDAAEITRDEFRARVGKGTAPLKARLLDQSVLSGVGNLLADETLWEARMSPSRPAGELTVAELDALRTTLRKATRSAIKKGGVHTGEVIPHRAKDETCPRCGAPMERGTVGGRTTWWCSAEQAE</sequence>